<proteinExistence type="predicted"/>
<evidence type="ECO:0000313" key="2">
    <source>
        <dbReference type="Proteomes" id="UP000053144"/>
    </source>
</evidence>
<sequence length="220" mass="25177">MVKGVPIILDDDIWTNVAQLTIYDYAVRFTLVFLTSIVLSLSNLFYEIPNKKPTTVNYWWVDSRARSSSRIWILNHVHIDCPALIADTRLKAKKYHAYHLPYALLISRILEYKGVSVDGEHTQVIQSIGTEIGETTFWQMGFLASGKPVRAATPSKVGPSAMPSSSTLSMEEHFVNLSKQTQFDHIIEMQQTHQEYVYERLEDFDTHLGNIQEHLNLQPP</sequence>
<organism evidence="1 2">
    <name type="scientific">Phaseolus angularis</name>
    <name type="common">Azuki bean</name>
    <name type="synonym">Vigna angularis</name>
    <dbReference type="NCBI Taxonomy" id="3914"/>
    <lineage>
        <taxon>Eukaryota</taxon>
        <taxon>Viridiplantae</taxon>
        <taxon>Streptophyta</taxon>
        <taxon>Embryophyta</taxon>
        <taxon>Tracheophyta</taxon>
        <taxon>Spermatophyta</taxon>
        <taxon>Magnoliopsida</taxon>
        <taxon>eudicotyledons</taxon>
        <taxon>Gunneridae</taxon>
        <taxon>Pentapetalae</taxon>
        <taxon>rosids</taxon>
        <taxon>fabids</taxon>
        <taxon>Fabales</taxon>
        <taxon>Fabaceae</taxon>
        <taxon>Papilionoideae</taxon>
        <taxon>50 kb inversion clade</taxon>
        <taxon>NPAAA clade</taxon>
        <taxon>indigoferoid/millettioid clade</taxon>
        <taxon>Phaseoleae</taxon>
        <taxon>Vigna</taxon>
    </lineage>
</organism>
<dbReference type="AlphaFoldDB" id="A0A0L9T3P4"/>
<reference evidence="2" key="1">
    <citation type="journal article" date="2015" name="Proc. Natl. Acad. Sci. U.S.A.">
        <title>Genome sequencing of adzuki bean (Vigna angularis) provides insight into high starch and low fat accumulation and domestication.</title>
        <authorList>
            <person name="Yang K."/>
            <person name="Tian Z."/>
            <person name="Chen C."/>
            <person name="Luo L."/>
            <person name="Zhao B."/>
            <person name="Wang Z."/>
            <person name="Yu L."/>
            <person name="Li Y."/>
            <person name="Sun Y."/>
            <person name="Li W."/>
            <person name="Chen Y."/>
            <person name="Li Y."/>
            <person name="Zhang Y."/>
            <person name="Ai D."/>
            <person name="Zhao J."/>
            <person name="Shang C."/>
            <person name="Ma Y."/>
            <person name="Wu B."/>
            <person name="Wang M."/>
            <person name="Gao L."/>
            <person name="Sun D."/>
            <person name="Zhang P."/>
            <person name="Guo F."/>
            <person name="Wang W."/>
            <person name="Li Y."/>
            <person name="Wang J."/>
            <person name="Varshney R.K."/>
            <person name="Wang J."/>
            <person name="Ling H.Q."/>
            <person name="Wan P."/>
        </authorList>
    </citation>
    <scope>NUCLEOTIDE SEQUENCE</scope>
    <source>
        <strain evidence="2">cv. Jingnong 6</strain>
    </source>
</reference>
<name>A0A0L9T3P4_PHAAN</name>
<protein>
    <submittedName>
        <fullName evidence="1">Uncharacterized protein</fullName>
    </submittedName>
</protein>
<dbReference type="Proteomes" id="UP000053144">
    <property type="component" value="Unassembled WGS sequence"/>
</dbReference>
<dbReference type="Gramene" id="KOM25230">
    <property type="protein sequence ID" value="KOM25230"/>
    <property type="gene ID" value="LR48_Vigan62s000700"/>
</dbReference>
<dbReference type="EMBL" id="KQ258258">
    <property type="protein sequence ID" value="KOM25230.1"/>
    <property type="molecule type" value="Genomic_DNA"/>
</dbReference>
<accession>A0A0L9T3P4</accession>
<evidence type="ECO:0000313" key="1">
    <source>
        <dbReference type="EMBL" id="KOM25230.1"/>
    </source>
</evidence>
<gene>
    <name evidence="1" type="ORF">LR48_Vigan62s000700</name>
</gene>